<evidence type="ECO:0000256" key="4">
    <source>
        <dbReference type="ARBA" id="ARBA00023136"/>
    </source>
</evidence>
<feature type="domain" description="O-antigen ligase-related" evidence="6">
    <location>
        <begin position="218"/>
        <end position="383"/>
    </location>
</feature>
<accession>A0ABW1YKM5</accession>
<feature type="transmembrane region" description="Helical" evidence="5">
    <location>
        <begin position="178"/>
        <end position="197"/>
    </location>
</feature>
<feature type="transmembrane region" description="Helical" evidence="5">
    <location>
        <begin position="375"/>
        <end position="394"/>
    </location>
</feature>
<feature type="transmembrane region" description="Helical" evidence="5">
    <location>
        <begin position="406"/>
        <end position="428"/>
    </location>
</feature>
<evidence type="ECO:0000259" key="6">
    <source>
        <dbReference type="Pfam" id="PF04932"/>
    </source>
</evidence>
<dbReference type="Pfam" id="PF04932">
    <property type="entry name" value="Wzy_C"/>
    <property type="match status" value="1"/>
</dbReference>
<proteinExistence type="predicted"/>
<feature type="transmembrane region" description="Helical" evidence="5">
    <location>
        <begin position="52"/>
        <end position="69"/>
    </location>
</feature>
<dbReference type="InterPro" id="IPR051533">
    <property type="entry name" value="WaaL-like"/>
</dbReference>
<feature type="transmembrane region" description="Helical" evidence="5">
    <location>
        <begin position="112"/>
        <end position="129"/>
    </location>
</feature>
<reference evidence="8" key="1">
    <citation type="journal article" date="2019" name="Int. J. Syst. Evol. Microbiol.">
        <title>The Global Catalogue of Microorganisms (GCM) 10K type strain sequencing project: providing services to taxonomists for standard genome sequencing and annotation.</title>
        <authorList>
            <consortium name="The Broad Institute Genomics Platform"/>
            <consortium name="The Broad Institute Genome Sequencing Center for Infectious Disease"/>
            <person name="Wu L."/>
            <person name="Ma J."/>
        </authorList>
    </citation>
    <scope>NUCLEOTIDE SEQUENCE [LARGE SCALE GENOMIC DNA]</scope>
    <source>
        <strain evidence="8">CGMCC 1.13718</strain>
    </source>
</reference>
<comment type="subcellular location">
    <subcellularLocation>
        <location evidence="1">Membrane</location>
        <topology evidence="1">Multi-pass membrane protein</topology>
    </subcellularLocation>
</comment>
<feature type="transmembrane region" description="Helical" evidence="5">
    <location>
        <begin position="434"/>
        <end position="452"/>
    </location>
</feature>
<keyword evidence="8" id="KW-1185">Reference proteome</keyword>
<feature type="transmembrane region" description="Helical" evidence="5">
    <location>
        <begin position="209"/>
        <end position="229"/>
    </location>
</feature>
<feature type="transmembrane region" description="Helical" evidence="5">
    <location>
        <begin position="136"/>
        <end position="158"/>
    </location>
</feature>
<protein>
    <submittedName>
        <fullName evidence="7">O-antigen ligase family protein</fullName>
    </submittedName>
</protein>
<keyword evidence="7" id="KW-0436">Ligase</keyword>
<feature type="transmembrane region" description="Helical" evidence="5">
    <location>
        <begin position="235"/>
        <end position="254"/>
    </location>
</feature>
<evidence type="ECO:0000256" key="3">
    <source>
        <dbReference type="ARBA" id="ARBA00022989"/>
    </source>
</evidence>
<name>A0ABW1YKM5_9GAMM</name>
<sequence>MHSPGSISERPFLVGRPLWQRNRLLDISPSLQLFGCLVILLSAFIWPLAEDWAGPLEILLVLVTGWGVLRHGRQLLRAPVAWLFAASILVQILSWAGVLLEHPQWAESSPKMHRLGHWFAFAAIACWLGGSTRNTLMLWLLALVSLLLAPWVVGGGFAEWALGADGQRIDFGLHNAQHTAMLFGTALIGLLVLAPRLIRTAKGFSSPAVAVAGLLWLAAVAICMLAVLYSQTRAVWLGLLVAALFLCGVGLRAAFLKYGSNSWPRLLAATALCIALLGALGARFGDIVAERLGYESDTINLVLAGNIEAAPYTSTGIRVHSWMEALSWIQERPLLGWGGKGRSLVIEHSESMPRHLKDTIGHLHNSYLDLQVNNGLLGSLLFLALLIWLLRAAVRTWRRGELPGDLLLFFLCFILYWLVTNCFESYLFFASGSYVFGLVCAGVATHILRAGFPARGIGKQKTKH</sequence>
<comment type="caution">
    <text evidence="7">The sequence shown here is derived from an EMBL/GenBank/DDBJ whole genome shotgun (WGS) entry which is preliminary data.</text>
</comment>
<dbReference type="PANTHER" id="PTHR37422">
    <property type="entry name" value="TEICHURONIC ACID BIOSYNTHESIS PROTEIN TUAE"/>
    <property type="match status" value="1"/>
</dbReference>
<gene>
    <name evidence="7" type="ORF">ACFQBM_08260</name>
</gene>
<dbReference type="GO" id="GO:0016874">
    <property type="term" value="F:ligase activity"/>
    <property type="evidence" value="ECO:0007669"/>
    <property type="project" value="UniProtKB-KW"/>
</dbReference>
<evidence type="ECO:0000256" key="1">
    <source>
        <dbReference type="ARBA" id="ARBA00004141"/>
    </source>
</evidence>
<feature type="transmembrane region" description="Helical" evidence="5">
    <location>
        <begin position="81"/>
        <end position="100"/>
    </location>
</feature>
<organism evidence="7 8">
    <name type="scientific">Microbulbifer taiwanensis</name>
    <dbReference type="NCBI Taxonomy" id="986746"/>
    <lineage>
        <taxon>Bacteria</taxon>
        <taxon>Pseudomonadati</taxon>
        <taxon>Pseudomonadota</taxon>
        <taxon>Gammaproteobacteria</taxon>
        <taxon>Cellvibrionales</taxon>
        <taxon>Microbulbiferaceae</taxon>
        <taxon>Microbulbifer</taxon>
    </lineage>
</organism>
<feature type="transmembrane region" description="Helical" evidence="5">
    <location>
        <begin position="266"/>
        <end position="285"/>
    </location>
</feature>
<evidence type="ECO:0000313" key="8">
    <source>
        <dbReference type="Proteomes" id="UP001596425"/>
    </source>
</evidence>
<dbReference type="EMBL" id="JBHSVR010000001">
    <property type="protein sequence ID" value="MFC6633269.1"/>
    <property type="molecule type" value="Genomic_DNA"/>
</dbReference>
<keyword evidence="3 5" id="KW-1133">Transmembrane helix</keyword>
<dbReference type="RefSeq" id="WP_193189258.1">
    <property type="nucleotide sequence ID" value="NZ_JACZFR010000006.1"/>
</dbReference>
<keyword evidence="2 5" id="KW-0812">Transmembrane</keyword>
<keyword evidence="4 5" id="KW-0472">Membrane</keyword>
<evidence type="ECO:0000256" key="2">
    <source>
        <dbReference type="ARBA" id="ARBA00022692"/>
    </source>
</evidence>
<dbReference type="Proteomes" id="UP001596425">
    <property type="component" value="Unassembled WGS sequence"/>
</dbReference>
<dbReference type="PANTHER" id="PTHR37422:SF13">
    <property type="entry name" value="LIPOPOLYSACCHARIDE BIOSYNTHESIS PROTEIN PA4999-RELATED"/>
    <property type="match status" value="1"/>
</dbReference>
<evidence type="ECO:0000313" key="7">
    <source>
        <dbReference type="EMBL" id="MFC6633269.1"/>
    </source>
</evidence>
<dbReference type="InterPro" id="IPR007016">
    <property type="entry name" value="O-antigen_ligase-rel_domated"/>
</dbReference>
<evidence type="ECO:0000256" key="5">
    <source>
        <dbReference type="SAM" id="Phobius"/>
    </source>
</evidence>
<feature type="transmembrane region" description="Helical" evidence="5">
    <location>
        <begin position="24"/>
        <end position="46"/>
    </location>
</feature>